<evidence type="ECO:0000256" key="1">
    <source>
        <dbReference type="ARBA" id="ARBA00004141"/>
    </source>
</evidence>
<dbReference type="PANTHER" id="PTHR21041">
    <property type="entry name" value="DENDRITIC CELL-SPECIFIC TRANSMEMBRANE PROTEIN"/>
    <property type="match status" value="1"/>
</dbReference>
<keyword evidence="3 6" id="KW-1133">Transmembrane helix</keyword>
<feature type="compositionally biased region" description="Basic residues" evidence="5">
    <location>
        <begin position="1456"/>
        <end position="1465"/>
    </location>
</feature>
<feature type="domain" description="E3 ubiquitin-protein ligase DCST1-like C-terminal" evidence="8">
    <location>
        <begin position="696"/>
        <end position="741"/>
    </location>
</feature>
<dbReference type="InterPro" id="IPR012858">
    <property type="entry name" value="DC_STAMP-like"/>
</dbReference>
<feature type="region of interest" description="Disordered" evidence="5">
    <location>
        <begin position="926"/>
        <end position="953"/>
    </location>
</feature>
<proteinExistence type="predicted"/>
<dbReference type="Pfam" id="PF26039">
    <property type="entry name" value="Dcst2"/>
    <property type="match status" value="1"/>
</dbReference>
<name>A0A195FPA2_9HYME</name>
<dbReference type="Proteomes" id="UP000078541">
    <property type="component" value="Unassembled WGS sequence"/>
</dbReference>
<feature type="region of interest" description="Disordered" evidence="5">
    <location>
        <begin position="2374"/>
        <end position="2394"/>
    </location>
</feature>
<evidence type="ECO:0000256" key="6">
    <source>
        <dbReference type="SAM" id="Phobius"/>
    </source>
</evidence>
<dbReference type="STRING" id="34720.A0A195FPA2"/>
<feature type="transmembrane region" description="Helical" evidence="6">
    <location>
        <begin position="416"/>
        <end position="439"/>
    </location>
</feature>
<evidence type="ECO:0000256" key="2">
    <source>
        <dbReference type="ARBA" id="ARBA00022692"/>
    </source>
</evidence>
<feature type="region of interest" description="Disordered" evidence="5">
    <location>
        <begin position="1440"/>
        <end position="1465"/>
    </location>
</feature>
<dbReference type="InterPro" id="IPR058842">
    <property type="entry name" value="DCST1_C"/>
</dbReference>
<evidence type="ECO:0000313" key="10">
    <source>
        <dbReference type="Proteomes" id="UP000078541"/>
    </source>
</evidence>
<accession>A0A195FPA2</accession>
<organism evidence="9 10">
    <name type="scientific">Trachymyrmex septentrionalis</name>
    <dbReference type="NCBI Taxonomy" id="34720"/>
    <lineage>
        <taxon>Eukaryota</taxon>
        <taxon>Metazoa</taxon>
        <taxon>Ecdysozoa</taxon>
        <taxon>Arthropoda</taxon>
        <taxon>Hexapoda</taxon>
        <taxon>Insecta</taxon>
        <taxon>Pterygota</taxon>
        <taxon>Neoptera</taxon>
        <taxon>Endopterygota</taxon>
        <taxon>Hymenoptera</taxon>
        <taxon>Apocrita</taxon>
        <taxon>Aculeata</taxon>
        <taxon>Formicoidea</taxon>
        <taxon>Formicidae</taxon>
        <taxon>Myrmicinae</taxon>
        <taxon>Trachymyrmex</taxon>
    </lineage>
</organism>
<feature type="region of interest" description="Disordered" evidence="5">
    <location>
        <begin position="1767"/>
        <end position="1804"/>
    </location>
</feature>
<feature type="region of interest" description="Disordered" evidence="5">
    <location>
        <begin position="1046"/>
        <end position="1065"/>
    </location>
</feature>
<sequence length="2876" mass="333366">MAFFQLVLQASKLEKARLRYEDEKLRSIEISEGVKPHLTLKQRFRRKRLKYRKKFKHFWNRIISPLKRIWIYKKVRLLRIDGSLENYILKSIFGFLFGIFLTYMFFVFFVIQLSFTLSSATILCSILGMILTLGLAFSHRVRCIVFLLLPQFFSKRGRQALMAYAFILTLTGPAKNILHNISVLSESLACGQIFCLTDNGLNVPQSVPQSFRCIRILEFIKLIMEQLKQVVKNVVDLIKEPFYALRDAISKVIKMVKVVVKKIKRTLVAIKRLVLSILKVITSVFQWLGNVVNICNKKLGTPFDRCQRVFEGAVDDCKAKLGPLFGEICNLAYVVGALCYVVKPLDFICMLVSYVADTIVNAVQEKIKRFTRHIKTMFYVKVKFSHSFHFETNQTKTIEDVSTGIITEIRARTDRFLAVFDWMSFVTTFFILFMLLRILHYRHKWLTRDRFDNHYLTDDLRTIDLIRTRQDKETILPLNRRERNQYIPLTSVTLIKVEKIKLAKSVVFLGLTTFKICIHMMADYSLYWILSTIRYHGRIETKVQRPNFVGVHVSGDGYLADLYRSIVKAFTPHAKDIEIDTMPCLPDPIPPDLNRYTQIVTLIAFCWIMAIFEPYGLRLRHIVMCKYHPERAKQRAAWLYNHIIRSRGSFLKFARRQLRRKFGMTEGERIERVTFRERCLAICPFLNKLFPQKQNVCLLCGSVERSDREPHIKCATPGCPGLFCMQCFADLQNLCTICRSPIEYGDLSDISEERDSSEDQLIARKEPVPISTYVDEREEPIVEEKPKEEVEIKEEIEKEILEKRVSEEIILEEKVLEEKIPEKRISEEWKEESTVVEKKNVAVQTDDDTSGNSSESVYSYTYQEGSREIEVEHRRIPFKDIEAQKIREDVTIQIFNEPLAKEVTSSSEDPTSCFVVRARRRLRTRLKRKSCSSPRKNDSSSSTSIADTESCATQELDEEEVIHIEIDDSSKELLLKDGTAKARKRSSRVGRILAALTKISWLGKRTTTDSDGEWRMRKPSLLDRIARMLSGNQSTSPVQTYRRIRTTRKDAKHKSSSSVSSFSTDEENEQHALLKAHDRQVNCLQIISNHDDFEDNIYSRNYDSHRARRGTICRQPDSHVKADDVRLRHPHEKKFTMKKLPRYLQPISKDTAYFEVNEIIDSQSKRGCVLPTERVNILPNTRIFDNQKTDKSNVTSDDYTQIFCSCMSQTSCDIKDSISQSDVNVTEQTNEMSKIDAMSETELLTDWERIDQKKKAEESVTTEETSIDSEIEQQRAKALMENNRRKSLAKNSKTIAELNNFAEEIAREEVIASPSEVNEKARLYDPLASSELYSVTCQVKRREKPAMEKLTKQSGTAEIRIDDRKSAEFEEDIEIEQKSVQVSAHETKKSVLEKSIQTDLRKSEKYKRCDKMHIDTQFSKAADLEKKKKKEKRRQWTEKWIDKFKRKQRDPNNSSPRKKQKNKKCCNKPTLIKEKLYDRRKQEIIYSRDMQIHPSRTEWCPDDIRRRRRVPPLRSLAELKEDRQTQCNLRDKEDTQSRKDDVYDLKSANKPEVWSCHVQPQFTASEQIACCRDYQRKLLSSYNNDLSEKKSQQIKKKYDVNVCKTRLEVPMLKKYLPAYQAPGLIEELKEHDRMRLIQEREARRWTALSALRSTRDSLSSTKSKEWIYGTSVMCDAHESVSRLTSVSTRLTEGNTLPYQETQTFKDVVREFRKKVMKADKPPISLSQRADKCKDLKQLFPPKNDHVGITTSKFEKVKFKDQYVGLRRSAESRKERNSRNFNVDKEKGENIMKEQEPENKAENDNRMPEANCACTLETCGEKRIQQEICMDILAKKKLLARDEGISPTRLSEMINKEINDSLKRINNSIKDAMKTLVKSSMEEKQLILPCSKEPKGISNTSRSHALEERCKESLNVCTNRQTTCHVSRQRDKLSTHDSSYLCKKMHENAIPLPVQNKVNGERKGKKHSKSANNVNTDNRRMTGNVNIYICSETNDSNQCSSCLILVMRKVTITSKEEAVKVNDENIRCKDAISSTKDYYCKDTNNIDLEQDSSYLTVPCSSFSACNNTKHPESWMTTYPSESKARLDDNNVFLSRAICTDMEQKNYRKNNDCNNNVHGNDSECTMCHAVDSSRWLPKSIYTECVFGEEPREYFADGCKYRNKIFQDSSINRNDIRKKQTGCKRLQQSFESCQREIMARRWSTCSCIAEEDEDYCKNVDKKELPQNVCNAAESLEKISICQTPRKLVKSVTVCETSSGDGKRFEKSRTCKKKEQYLKDTSVCETRFGNSVEPPKVTRVCQEFVTEEHPEDITVCKTAFGEPNRLPEEAIVYTTEHSDSKDTPKETICKEILDSNFANQDDVNRVFLNDVKDKLVEESTTSSNLNSPEENAGNKRMVKPNNKHNVALNSFTGQQSTNVEQDKRINKMMNDGSKYVPRTPIESIKDSKPLSKNVYSTLPRAQFYNRSNLVSNSSVKKTSKSHINQRRMQSLNRSMRNHFQQSNNQIIRKNFVRPKPITLVINFIIFEKEKKMDIERTDQTMPKLLRVIAAKRSRVLPIVVTTDSKPQQFEVLSVPAKKITTHIDQKKLSEKKVTLQEHSPVEVTKEIKADIVITPEMNVAAVEDALKDVADENRVSQDILNDTTRTYVACPQKKPEGKLQKLILCKCGLPSDSNGCLCSIAKCASQERCSNCDQLRNQCHCATLTLVKCHKNKKTGNRKRTMICLYCDNPRDKCTCRAPIGKCLYCGLPSDVCNCQGDKGHVWIAKRPNENRTICVTSWKPKREIRQYFERNYEDFEPYFTEEHQCCKKPKRQLPEELPYQRLNVFSEVINELQQKMCESVCCARCWRNPCCCGLPVDQDKRKEERKAENRLKYIKESFV</sequence>
<feature type="transmembrane region" description="Helical" evidence="6">
    <location>
        <begin position="506"/>
        <end position="530"/>
    </location>
</feature>
<keyword evidence="10" id="KW-1185">Reference proteome</keyword>
<dbReference type="GO" id="GO:0016020">
    <property type="term" value="C:membrane"/>
    <property type="evidence" value="ECO:0007669"/>
    <property type="project" value="UniProtKB-SubCell"/>
</dbReference>
<feature type="domain" description="Dendritic cell-specific transmembrane protein-like" evidence="7">
    <location>
        <begin position="451"/>
        <end position="640"/>
    </location>
</feature>
<evidence type="ECO:0000313" key="9">
    <source>
        <dbReference type="EMBL" id="KYN42142.1"/>
    </source>
</evidence>
<evidence type="ECO:0000256" key="5">
    <source>
        <dbReference type="SAM" id="MobiDB-lite"/>
    </source>
</evidence>
<feature type="compositionally biased region" description="Basic residues" evidence="5">
    <location>
        <begin position="1046"/>
        <end position="1055"/>
    </location>
</feature>
<dbReference type="InterPro" id="IPR051856">
    <property type="entry name" value="CSR-E3_Ligase_Protein"/>
</dbReference>
<dbReference type="Pfam" id="PF07782">
    <property type="entry name" value="DC_STAMP"/>
    <property type="match status" value="1"/>
</dbReference>
<feature type="compositionally biased region" description="Polar residues" evidence="5">
    <location>
        <begin position="2374"/>
        <end position="2385"/>
    </location>
</feature>
<dbReference type="PANTHER" id="PTHR21041:SF9">
    <property type="entry name" value="DENDRITIC CELL-SPECIFIC TRANSMEMBRANE PROTEIN-LIKE DOMAIN-CONTAINING PROTEIN"/>
    <property type="match status" value="1"/>
</dbReference>
<evidence type="ECO:0000259" key="7">
    <source>
        <dbReference type="Pfam" id="PF07782"/>
    </source>
</evidence>
<keyword evidence="4 6" id="KW-0472">Membrane</keyword>
<feature type="transmembrane region" description="Helical" evidence="6">
    <location>
        <begin position="87"/>
        <end position="111"/>
    </location>
</feature>
<reference evidence="9 10" key="1">
    <citation type="submission" date="2016-03" db="EMBL/GenBank/DDBJ databases">
        <title>Trachymyrmex septentrionalis WGS genome.</title>
        <authorList>
            <person name="Nygaard S."/>
            <person name="Hu H."/>
            <person name="Boomsma J."/>
            <person name="Zhang G."/>
        </authorList>
    </citation>
    <scope>NUCLEOTIDE SEQUENCE [LARGE SCALE GENOMIC DNA]</scope>
    <source>
        <strain evidence="9">Tsep2-gDNA-1</strain>
        <tissue evidence="9">Whole body</tissue>
    </source>
</reference>
<evidence type="ECO:0000256" key="3">
    <source>
        <dbReference type="ARBA" id="ARBA00022989"/>
    </source>
</evidence>
<evidence type="ECO:0000259" key="8">
    <source>
        <dbReference type="Pfam" id="PF26037"/>
    </source>
</evidence>
<gene>
    <name evidence="9" type="ORF">ALC56_03280</name>
</gene>
<comment type="subcellular location">
    <subcellularLocation>
        <location evidence="1">Membrane</location>
        <topology evidence="1">Multi-pass membrane protein</topology>
    </subcellularLocation>
</comment>
<keyword evidence="2 6" id="KW-0812">Transmembrane</keyword>
<feature type="region of interest" description="Disordered" evidence="5">
    <location>
        <begin position="1958"/>
        <end position="1977"/>
    </location>
</feature>
<evidence type="ECO:0000256" key="4">
    <source>
        <dbReference type="ARBA" id="ARBA00023136"/>
    </source>
</evidence>
<feature type="transmembrane region" description="Helical" evidence="6">
    <location>
        <begin position="117"/>
        <end position="139"/>
    </location>
</feature>
<dbReference type="EMBL" id="KQ981382">
    <property type="protein sequence ID" value="KYN42142.1"/>
    <property type="molecule type" value="Genomic_DNA"/>
</dbReference>
<protein>
    <submittedName>
        <fullName evidence="9">DC-STAMP domain-containing protein 2</fullName>
    </submittedName>
</protein>
<dbReference type="Pfam" id="PF26037">
    <property type="entry name" value="zf-RING_DCST1_C"/>
    <property type="match status" value="1"/>
</dbReference>